<feature type="region of interest" description="Disordered" evidence="4">
    <location>
        <begin position="44"/>
        <end position="64"/>
    </location>
</feature>
<evidence type="ECO:0000313" key="5">
    <source>
        <dbReference type="EMBL" id="EMR64852.1"/>
    </source>
</evidence>
<evidence type="ECO:0000256" key="4">
    <source>
        <dbReference type="SAM" id="MobiDB-lite"/>
    </source>
</evidence>
<dbReference type="AlphaFoldDB" id="M7SKY3"/>
<dbReference type="Pfam" id="PF10250">
    <property type="entry name" value="O-FucT"/>
    <property type="match status" value="1"/>
</dbReference>
<gene>
    <name evidence="5" type="ORF">UCREL1_8190</name>
</gene>
<keyword evidence="6" id="KW-1185">Reference proteome</keyword>
<dbReference type="CDD" id="cd11296">
    <property type="entry name" value="O-FucT_like"/>
    <property type="match status" value="1"/>
</dbReference>
<accession>M7SKY3</accession>
<reference evidence="6" key="1">
    <citation type="journal article" date="2013" name="Genome Announc.">
        <title>Draft genome sequence of the grapevine dieback fungus Eutypa lata UCR-EL1.</title>
        <authorList>
            <person name="Blanco-Ulate B."/>
            <person name="Rolshausen P.E."/>
            <person name="Cantu D."/>
        </authorList>
    </citation>
    <scope>NUCLEOTIDE SEQUENCE [LARGE SCALE GENOMIC DNA]</scope>
    <source>
        <strain evidence="6">UCR-EL1</strain>
    </source>
</reference>
<protein>
    <submittedName>
        <fullName evidence="5">Putative alternative oxidase protein</fullName>
    </submittedName>
</protein>
<keyword evidence="1" id="KW-0808">Transferase</keyword>
<dbReference type="KEGG" id="ela:UCREL1_8190"/>
<dbReference type="eggNOG" id="ENOG502S5IM">
    <property type="taxonomic scope" value="Eukaryota"/>
</dbReference>
<organism evidence="5 6">
    <name type="scientific">Eutypa lata (strain UCR-EL1)</name>
    <name type="common">Grapevine dieback disease fungus</name>
    <name type="synonym">Eutypa armeniacae</name>
    <dbReference type="NCBI Taxonomy" id="1287681"/>
    <lineage>
        <taxon>Eukaryota</taxon>
        <taxon>Fungi</taxon>
        <taxon>Dikarya</taxon>
        <taxon>Ascomycota</taxon>
        <taxon>Pezizomycotina</taxon>
        <taxon>Sordariomycetes</taxon>
        <taxon>Xylariomycetidae</taxon>
        <taxon>Xylariales</taxon>
        <taxon>Diatrypaceae</taxon>
        <taxon>Eutypa</taxon>
    </lineage>
</organism>
<dbReference type="STRING" id="1287681.M7SKY3"/>
<evidence type="ECO:0000313" key="6">
    <source>
        <dbReference type="Proteomes" id="UP000012174"/>
    </source>
</evidence>
<proteinExistence type="predicted"/>
<dbReference type="OMA" id="CPQITIY"/>
<dbReference type="Proteomes" id="UP000012174">
    <property type="component" value="Unassembled WGS sequence"/>
</dbReference>
<dbReference type="OrthoDB" id="20368at2759"/>
<sequence length="498" mass="56213">MTISPRKFTGFSPRRSIIPPTLCTLLLITVWSLGVPHPSFQWLGHRPEGPTNRPPSYPPTNIPSGPGPYPIDIDLADPEAPFVGWPLERVCNEAKRVEGLVFVCDNNSGGLGNIRNYIQTCLRYALEAGATGITLPRIRQRDDADLANIWTDYLPFTYMFDEGHFRAAFGRHCPHIRIYDNATAIPGVGEKEREIELITPKDFGDREECHPWDQNRNFQRFGDRFRAWLQIGTDRPPPSANHTRAIRFHWGVLWDWQVWYDGPEFATTFGSVLRFNEQLLRLGNKVLENMREFACEQQRQQRVGGGSGSGGSATEKATGAFIGVHLRTESDAMDDWPTYLEQFDTFRRQAILEGSNKGGSEEQGENDNNYFGAAYLATGDAAEAEKFVRAAATELSNMKVVGKRDLLEGDDLAELNSLTFDQQGIVDAVVLLASDFFVGTMPSSFSVYIAMKRHLRTGGLYTRPWKVGTTEGDGLSHMGGHYRKYWENWLFMWDGMWP</sequence>
<dbReference type="EMBL" id="KB706984">
    <property type="protein sequence ID" value="EMR64852.1"/>
    <property type="molecule type" value="Genomic_DNA"/>
</dbReference>
<evidence type="ECO:0000256" key="1">
    <source>
        <dbReference type="ARBA" id="ARBA00022679"/>
    </source>
</evidence>
<name>M7SKY3_EUTLA</name>
<evidence type="ECO:0000256" key="2">
    <source>
        <dbReference type="ARBA" id="ARBA00023253"/>
    </source>
</evidence>
<evidence type="ECO:0000256" key="3">
    <source>
        <dbReference type="ARBA" id="ARBA00023277"/>
    </source>
</evidence>
<dbReference type="GO" id="GO:0016740">
    <property type="term" value="F:transferase activity"/>
    <property type="evidence" value="ECO:0007669"/>
    <property type="project" value="UniProtKB-KW"/>
</dbReference>
<keyword evidence="2" id="KW-0294">Fucose metabolism</keyword>
<keyword evidence="3" id="KW-0119">Carbohydrate metabolism</keyword>
<dbReference type="InterPro" id="IPR019378">
    <property type="entry name" value="GDP-Fuc_O-FucTrfase"/>
</dbReference>
<dbReference type="GO" id="GO:0006004">
    <property type="term" value="P:fucose metabolic process"/>
    <property type="evidence" value="ECO:0007669"/>
    <property type="project" value="UniProtKB-KW"/>
</dbReference>
<dbReference type="HOGENOM" id="CLU_026659_0_1_1"/>
<dbReference type="Gene3D" id="3.40.50.11350">
    <property type="match status" value="1"/>
</dbReference>
<feature type="compositionally biased region" description="Pro residues" evidence="4">
    <location>
        <begin position="52"/>
        <end position="64"/>
    </location>
</feature>